<dbReference type="InterPro" id="IPR051315">
    <property type="entry name" value="Bact_Chemotaxis_CheA"/>
</dbReference>
<feature type="domain" description="HPt" evidence="12">
    <location>
        <begin position="1"/>
        <end position="103"/>
    </location>
</feature>
<dbReference type="InterPro" id="IPR036641">
    <property type="entry name" value="HPT_dom_sf"/>
</dbReference>
<feature type="modified residue" description="Phosphohistidine" evidence="10">
    <location>
        <position position="46"/>
    </location>
</feature>
<dbReference type="InterPro" id="IPR003594">
    <property type="entry name" value="HATPase_dom"/>
</dbReference>
<dbReference type="Pfam" id="PF01627">
    <property type="entry name" value="Hpt"/>
    <property type="match status" value="1"/>
</dbReference>
<evidence type="ECO:0000256" key="5">
    <source>
        <dbReference type="ARBA" id="ARBA00022679"/>
    </source>
</evidence>
<dbReference type="SUPFAM" id="SSF47384">
    <property type="entry name" value="Homodimeric domain of signal transducing histidine kinase"/>
    <property type="match status" value="1"/>
</dbReference>
<dbReference type="Gene3D" id="1.10.287.560">
    <property type="entry name" value="Histidine kinase CheA-like, homodimeric domain"/>
    <property type="match status" value="1"/>
</dbReference>
<keyword evidence="9" id="KW-0902">Two-component regulatory system</keyword>
<name>A0A9X3WRX1_9BACI</name>
<evidence type="ECO:0000256" key="9">
    <source>
        <dbReference type="ARBA" id="ARBA00023012"/>
    </source>
</evidence>
<evidence type="ECO:0000313" key="13">
    <source>
        <dbReference type="EMBL" id="MDC3423558.1"/>
    </source>
</evidence>
<dbReference type="RefSeq" id="WP_272435285.1">
    <property type="nucleotide sequence ID" value="NZ_JAMQKB010000002.1"/>
</dbReference>
<evidence type="ECO:0000256" key="7">
    <source>
        <dbReference type="ARBA" id="ARBA00022777"/>
    </source>
</evidence>
<dbReference type="PANTHER" id="PTHR43395:SF1">
    <property type="entry name" value="CHEMOTAXIS PROTEIN CHEA"/>
    <property type="match status" value="1"/>
</dbReference>
<dbReference type="EMBL" id="JAMQKB010000002">
    <property type="protein sequence ID" value="MDC3423558.1"/>
    <property type="molecule type" value="Genomic_DNA"/>
</dbReference>
<dbReference type="SUPFAM" id="SSF55874">
    <property type="entry name" value="ATPase domain of HSP90 chaperone/DNA topoisomerase II/histidine kinase"/>
    <property type="match status" value="1"/>
</dbReference>
<dbReference type="GO" id="GO:0005737">
    <property type="term" value="C:cytoplasm"/>
    <property type="evidence" value="ECO:0007669"/>
    <property type="project" value="InterPro"/>
</dbReference>
<dbReference type="InterPro" id="IPR036890">
    <property type="entry name" value="HATPase_C_sf"/>
</dbReference>
<keyword evidence="14" id="KW-1185">Reference proteome</keyword>
<dbReference type="GO" id="GO:0000155">
    <property type="term" value="F:phosphorelay sensor kinase activity"/>
    <property type="evidence" value="ECO:0007669"/>
    <property type="project" value="InterPro"/>
</dbReference>
<dbReference type="InterPro" id="IPR008207">
    <property type="entry name" value="Sig_transdc_His_kin_Hpt_dom"/>
</dbReference>
<protein>
    <recommendedName>
        <fullName evidence="2">histidine kinase</fullName>
        <ecNumber evidence="2">2.7.13.3</ecNumber>
    </recommendedName>
</protein>
<dbReference type="InterPro" id="IPR004105">
    <property type="entry name" value="CheA-like_dim"/>
</dbReference>
<dbReference type="CDD" id="cd16916">
    <property type="entry name" value="HATPase_CheA-like"/>
    <property type="match status" value="1"/>
</dbReference>
<keyword evidence="7" id="KW-0418">Kinase</keyword>
<dbReference type="InterPro" id="IPR036097">
    <property type="entry name" value="HisK_dim/P_sf"/>
</dbReference>
<feature type="domain" description="Histidine kinase" evidence="11">
    <location>
        <begin position="116"/>
        <end position="380"/>
    </location>
</feature>
<evidence type="ECO:0000259" key="12">
    <source>
        <dbReference type="PROSITE" id="PS50894"/>
    </source>
</evidence>
<accession>A0A9X3WRX1</accession>
<dbReference type="PROSITE" id="PS50109">
    <property type="entry name" value="HIS_KIN"/>
    <property type="match status" value="1"/>
</dbReference>
<keyword evidence="8" id="KW-0067">ATP-binding</keyword>
<dbReference type="SUPFAM" id="SSF47226">
    <property type="entry name" value="Histidine-containing phosphotransfer domain, HPT domain"/>
    <property type="match status" value="1"/>
</dbReference>
<reference evidence="13" key="1">
    <citation type="submission" date="2022-06" db="EMBL/GenBank/DDBJ databases">
        <title>Aquibacillus sp. a new bacterium isolated from soil saline samples.</title>
        <authorList>
            <person name="Galisteo C."/>
            <person name="De La Haba R."/>
            <person name="Sanchez-Porro C."/>
            <person name="Ventosa A."/>
        </authorList>
    </citation>
    <scope>NUCLEOTIDE SEQUENCE</scope>
    <source>
        <strain evidence="13">3ASR75-11</strain>
    </source>
</reference>
<dbReference type="CDD" id="cd00088">
    <property type="entry name" value="HPT"/>
    <property type="match status" value="1"/>
</dbReference>
<dbReference type="GO" id="GO:0005524">
    <property type="term" value="F:ATP binding"/>
    <property type="evidence" value="ECO:0007669"/>
    <property type="project" value="UniProtKB-KW"/>
</dbReference>
<proteinExistence type="predicted"/>
<dbReference type="InterPro" id="IPR005467">
    <property type="entry name" value="His_kinase_dom"/>
</dbReference>
<dbReference type="PRINTS" id="PR00344">
    <property type="entry name" value="BCTRLSENSOR"/>
</dbReference>
<evidence type="ECO:0000256" key="4">
    <source>
        <dbReference type="ARBA" id="ARBA00022553"/>
    </source>
</evidence>
<dbReference type="PANTHER" id="PTHR43395">
    <property type="entry name" value="SENSOR HISTIDINE KINASE CHEA"/>
    <property type="match status" value="1"/>
</dbReference>
<dbReference type="Pfam" id="PF02895">
    <property type="entry name" value="H-kinase_dim"/>
    <property type="match status" value="1"/>
</dbReference>
<dbReference type="SMART" id="SM00073">
    <property type="entry name" value="HPT"/>
    <property type="match status" value="1"/>
</dbReference>
<evidence type="ECO:0000256" key="10">
    <source>
        <dbReference type="PROSITE-ProRule" id="PRU00110"/>
    </source>
</evidence>
<keyword evidence="5" id="KW-0808">Transferase</keyword>
<evidence type="ECO:0000256" key="6">
    <source>
        <dbReference type="ARBA" id="ARBA00022741"/>
    </source>
</evidence>
<dbReference type="Gene3D" id="3.30.565.10">
    <property type="entry name" value="Histidine kinase-like ATPase, C-terminal domain"/>
    <property type="match status" value="1"/>
</dbReference>
<evidence type="ECO:0000256" key="3">
    <source>
        <dbReference type="ARBA" id="ARBA00022500"/>
    </source>
</evidence>
<keyword evidence="6" id="KW-0547">Nucleotide-binding</keyword>
<organism evidence="13 14">
    <name type="scientific">Terrihalobacillus insolitus</name>
    <dbReference type="NCBI Taxonomy" id="2950438"/>
    <lineage>
        <taxon>Bacteria</taxon>
        <taxon>Bacillati</taxon>
        <taxon>Bacillota</taxon>
        <taxon>Bacilli</taxon>
        <taxon>Bacillales</taxon>
        <taxon>Bacillaceae</taxon>
        <taxon>Terrihalobacillus</taxon>
    </lineage>
</organism>
<keyword evidence="3" id="KW-0145">Chemotaxis</keyword>
<comment type="caution">
    <text evidence="13">The sequence shown here is derived from an EMBL/GenBank/DDBJ whole genome shotgun (WGS) entry which is preliminary data.</text>
</comment>
<sequence>METSQYLDVFIEESKEHLQTFISQLLKLDKNPSNQDAINEMFRSVHTMKGMSATLKLQDMTNATHKIEDMLEAVRNKRLIVDSSVLDVLFEAVDQLEAMLIDVSEDASRQREIRKETVVKLQKPLKTKKRNSTTVRVSMDQLDALTNLFEELVVDRDRLDLLAHDLKHSNLQETVNSMTKITDEIKSIMLNMKMVPIDYVFNRFPRMVRQLSRQLNKQIKLDIIGGETEIERSIVDELSDLLVHLIRNAVDHGIEMPDIRAEKGKPDEGVIQLKAYHSENYVCIEISDDGSGMDKKRVTEKAIANGLLTKEQADTLSDHQMIALVMESGFSTASELSDVSGRGVGMDVVKNKVEILDGSLLFETKLDQGTRFVIQLPQSL</sequence>
<evidence type="ECO:0000256" key="1">
    <source>
        <dbReference type="ARBA" id="ARBA00000085"/>
    </source>
</evidence>
<dbReference type="AlphaFoldDB" id="A0A9X3WRX1"/>
<dbReference type="SMART" id="SM00387">
    <property type="entry name" value="HATPase_c"/>
    <property type="match status" value="1"/>
</dbReference>
<evidence type="ECO:0000259" key="11">
    <source>
        <dbReference type="PROSITE" id="PS50109"/>
    </source>
</evidence>
<comment type="catalytic activity">
    <reaction evidence="1">
        <text>ATP + protein L-histidine = ADP + protein N-phospho-L-histidine.</text>
        <dbReference type="EC" id="2.7.13.3"/>
    </reaction>
</comment>
<gene>
    <name evidence="13" type="ORF">NC797_03425</name>
</gene>
<keyword evidence="4 10" id="KW-0597">Phosphoprotein</keyword>
<dbReference type="GO" id="GO:0006935">
    <property type="term" value="P:chemotaxis"/>
    <property type="evidence" value="ECO:0007669"/>
    <property type="project" value="UniProtKB-KW"/>
</dbReference>
<dbReference type="SMART" id="SM01231">
    <property type="entry name" value="H-kinase_dim"/>
    <property type="match status" value="1"/>
</dbReference>
<evidence type="ECO:0000256" key="2">
    <source>
        <dbReference type="ARBA" id="ARBA00012438"/>
    </source>
</evidence>
<evidence type="ECO:0000313" key="14">
    <source>
        <dbReference type="Proteomes" id="UP001145050"/>
    </source>
</evidence>
<dbReference type="InterPro" id="IPR004358">
    <property type="entry name" value="Sig_transdc_His_kin-like_C"/>
</dbReference>
<evidence type="ECO:0000256" key="8">
    <source>
        <dbReference type="ARBA" id="ARBA00022840"/>
    </source>
</evidence>
<dbReference type="Proteomes" id="UP001145050">
    <property type="component" value="Unassembled WGS sequence"/>
</dbReference>
<dbReference type="InterPro" id="IPR037006">
    <property type="entry name" value="CheA-like_homodim_sf"/>
</dbReference>
<dbReference type="Gene3D" id="1.20.120.160">
    <property type="entry name" value="HPT domain"/>
    <property type="match status" value="1"/>
</dbReference>
<dbReference type="PROSITE" id="PS50894">
    <property type="entry name" value="HPT"/>
    <property type="match status" value="1"/>
</dbReference>
<dbReference type="EC" id="2.7.13.3" evidence="2"/>
<dbReference type="Pfam" id="PF02518">
    <property type="entry name" value="HATPase_c"/>
    <property type="match status" value="1"/>
</dbReference>
<dbReference type="FunFam" id="3.30.565.10:FF:000016">
    <property type="entry name" value="Chemotaxis protein CheA, putative"/>
    <property type="match status" value="1"/>
</dbReference>